<sequence>MSKITNIDKLQKEFGSKNIIELKDIDAFYRKEEPSIPKTTVNWRVYALVQEGVLQRVGKGLYRLGKTEIFVPEITHKKKSISQFINKNFPFANYCQWELSHVNYFSQHLINFNILFVDVEKDALDAVYYALKEQYSKVMLISNLYGDISDFSDTIIIRPLISDSPTQKVKNCYVATLEKMLVDLATDKELISFQGNEIYTIIRTAFEKYTINQNTMLRYAGRKNKRREIEDILKTINRQ</sequence>
<evidence type="ECO:0000313" key="1">
    <source>
        <dbReference type="EMBL" id="NYI50974.1"/>
    </source>
</evidence>
<dbReference type="Pfam" id="PF20217">
    <property type="entry name" value="DUF6577"/>
    <property type="match status" value="1"/>
</dbReference>
<dbReference type="AlphaFoldDB" id="A0A8E1ZZ07"/>
<accession>A0A8E1ZZ07</accession>
<name>A0A8E1ZZ07_9PORP</name>
<dbReference type="GO" id="GO:0003677">
    <property type="term" value="F:DNA binding"/>
    <property type="evidence" value="ECO:0007669"/>
    <property type="project" value="UniProtKB-KW"/>
</dbReference>
<dbReference type="InterPro" id="IPR046484">
    <property type="entry name" value="DUF6577"/>
</dbReference>
<dbReference type="Proteomes" id="UP000574332">
    <property type="component" value="Unassembled WGS sequence"/>
</dbReference>
<reference evidence="1 2" key="1">
    <citation type="submission" date="2020-07" db="EMBL/GenBank/DDBJ databases">
        <title>Genomic Encyclopedia of Type Strains, Phase IV (KMG-IV): sequencing the most valuable type-strain genomes for metagenomic binning, comparative biology and taxonomic classification.</title>
        <authorList>
            <person name="Goeker M."/>
        </authorList>
    </citation>
    <scope>NUCLEOTIDE SEQUENCE [LARGE SCALE GENOMIC DNA]</scope>
    <source>
        <strain evidence="1 2">DSM 23697</strain>
    </source>
</reference>
<evidence type="ECO:0000313" key="2">
    <source>
        <dbReference type="Proteomes" id="UP000574332"/>
    </source>
</evidence>
<keyword evidence="2" id="KW-1185">Reference proteome</keyword>
<gene>
    <name evidence="1" type="ORF">F5613_003142</name>
</gene>
<organism evidence="1 2">
    <name type="scientific">Macellibacteroides fermentans</name>
    <dbReference type="NCBI Taxonomy" id="879969"/>
    <lineage>
        <taxon>Bacteria</taxon>
        <taxon>Pseudomonadati</taxon>
        <taxon>Bacteroidota</taxon>
        <taxon>Bacteroidia</taxon>
        <taxon>Bacteroidales</taxon>
        <taxon>Porphyromonadaceae</taxon>
        <taxon>Macellibacteroides</taxon>
    </lineage>
</organism>
<dbReference type="RefSeq" id="WP_179400376.1">
    <property type="nucleotide sequence ID" value="NZ_JACCCY010000006.1"/>
</dbReference>
<protein>
    <submittedName>
        <fullName evidence="1">DNA-binding Lrp family transcriptional regulator</fullName>
    </submittedName>
</protein>
<comment type="caution">
    <text evidence="1">The sequence shown here is derived from an EMBL/GenBank/DDBJ whole genome shotgun (WGS) entry which is preliminary data.</text>
</comment>
<dbReference type="EMBL" id="JACCCY010000006">
    <property type="protein sequence ID" value="NYI50974.1"/>
    <property type="molecule type" value="Genomic_DNA"/>
</dbReference>
<keyword evidence="1" id="KW-0238">DNA-binding</keyword>
<proteinExistence type="predicted"/>